<protein>
    <submittedName>
        <fullName evidence="2">20474_t:CDS:1</fullName>
    </submittedName>
</protein>
<dbReference type="OrthoDB" id="10574468at2759"/>
<accession>A0A9N9KD95</accession>
<dbReference type="Proteomes" id="UP000789405">
    <property type="component" value="Unassembled WGS sequence"/>
</dbReference>
<feature type="region of interest" description="Disordered" evidence="1">
    <location>
        <begin position="1"/>
        <end position="34"/>
    </location>
</feature>
<organism evidence="2 3">
    <name type="scientific">Dentiscutata erythropus</name>
    <dbReference type="NCBI Taxonomy" id="1348616"/>
    <lineage>
        <taxon>Eukaryota</taxon>
        <taxon>Fungi</taxon>
        <taxon>Fungi incertae sedis</taxon>
        <taxon>Mucoromycota</taxon>
        <taxon>Glomeromycotina</taxon>
        <taxon>Glomeromycetes</taxon>
        <taxon>Diversisporales</taxon>
        <taxon>Gigasporaceae</taxon>
        <taxon>Dentiscutata</taxon>
    </lineage>
</organism>
<feature type="non-terminal residue" evidence="2">
    <location>
        <position position="52"/>
    </location>
</feature>
<proteinExistence type="predicted"/>
<feature type="compositionally biased region" description="Polar residues" evidence="1">
    <location>
        <begin position="15"/>
        <end position="26"/>
    </location>
</feature>
<dbReference type="AlphaFoldDB" id="A0A9N9KD95"/>
<sequence>AVRKLSDINNYPLAQVQQSEQSGTNSGKKKTVKANLKCITKKGAAKKTESKR</sequence>
<reference evidence="2" key="1">
    <citation type="submission" date="2021-06" db="EMBL/GenBank/DDBJ databases">
        <authorList>
            <person name="Kallberg Y."/>
            <person name="Tangrot J."/>
            <person name="Rosling A."/>
        </authorList>
    </citation>
    <scope>NUCLEOTIDE SEQUENCE</scope>
    <source>
        <strain evidence="2">MA453B</strain>
    </source>
</reference>
<dbReference type="EMBL" id="CAJVPY010062066">
    <property type="protein sequence ID" value="CAG8822398.1"/>
    <property type="molecule type" value="Genomic_DNA"/>
</dbReference>
<gene>
    <name evidence="2" type="ORF">DERYTH_LOCUS27293</name>
</gene>
<name>A0A9N9KD95_9GLOM</name>
<evidence type="ECO:0000313" key="3">
    <source>
        <dbReference type="Proteomes" id="UP000789405"/>
    </source>
</evidence>
<evidence type="ECO:0000313" key="2">
    <source>
        <dbReference type="EMBL" id="CAG8822398.1"/>
    </source>
</evidence>
<feature type="non-terminal residue" evidence="2">
    <location>
        <position position="1"/>
    </location>
</feature>
<keyword evidence="3" id="KW-1185">Reference proteome</keyword>
<evidence type="ECO:0000256" key="1">
    <source>
        <dbReference type="SAM" id="MobiDB-lite"/>
    </source>
</evidence>
<comment type="caution">
    <text evidence="2">The sequence shown here is derived from an EMBL/GenBank/DDBJ whole genome shotgun (WGS) entry which is preliminary data.</text>
</comment>